<accession>A0ABQ3ICG6</accession>
<evidence type="ECO:0000256" key="4">
    <source>
        <dbReference type="ARBA" id="ARBA00022989"/>
    </source>
</evidence>
<feature type="transmembrane region" description="Helical" evidence="7">
    <location>
        <begin position="294"/>
        <end position="318"/>
    </location>
</feature>
<evidence type="ECO:0000313" key="11">
    <source>
        <dbReference type="Proteomes" id="UP000658258"/>
    </source>
</evidence>
<feature type="transmembrane region" description="Helical" evidence="7">
    <location>
        <begin position="339"/>
        <end position="366"/>
    </location>
</feature>
<dbReference type="PANTHER" id="PTHR30572:SF4">
    <property type="entry name" value="ABC TRANSPORTER PERMEASE YTRF"/>
    <property type="match status" value="1"/>
</dbReference>
<reference evidence="11" key="1">
    <citation type="journal article" date="2019" name="Int. J. Syst. Evol. Microbiol.">
        <title>The Global Catalogue of Microorganisms (GCM) 10K type strain sequencing project: providing services to taxonomists for standard genome sequencing and annotation.</title>
        <authorList>
            <consortium name="The Broad Institute Genomics Platform"/>
            <consortium name="The Broad Institute Genome Sequencing Center for Infectious Disease"/>
            <person name="Wu L."/>
            <person name="Ma J."/>
        </authorList>
    </citation>
    <scope>NUCLEOTIDE SEQUENCE [LARGE SCALE GENOMIC DNA]</scope>
    <source>
        <strain evidence="11">CGMCC 1.15111</strain>
    </source>
</reference>
<evidence type="ECO:0000256" key="1">
    <source>
        <dbReference type="ARBA" id="ARBA00004651"/>
    </source>
</evidence>
<dbReference type="PANTHER" id="PTHR30572">
    <property type="entry name" value="MEMBRANE COMPONENT OF TRANSPORTER-RELATED"/>
    <property type="match status" value="1"/>
</dbReference>
<feature type="domain" description="MacB-like periplasmic core" evidence="9">
    <location>
        <begin position="20"/>
        <end position="244"/>
    </location>
</feature>
<dbReference type="RefSeq" id="WP_189631268.1">
    <property type="nucleotide sequence ID" value="NZ_BNAG01000004.1"/>
</dbReference>
<dbReference type="InterPro" id="IPR050250">
    <property type="entry name" value="Macrolide_Exporter_MacB"/>
</dbReference>
<evidence type="ECO:0000313" key="10">
    <source>
        <dbReference type="EMBL" id="GHE72913.1"/>
    </source>
</evidence>
<comment type="similarity">
    <text evidence="6">Belongs to the ABC-4 integral membrane protein family.</text>
</comment>
<organism evidence="10 11">
    <name type="scientific">Roseivirga thermotolerans</name>
    <dbReference type="NCBI Taxonomy" id="1758176"/>
    <lineage>
        <taxon>Bacteria</taxon>
        <taxon>Pseudomonadati</taxon>
        <taxon>Bacteroidota</taxon>
        <taxon>Cytophagia</taxon>
        <taxon>Cytophagales</taxon>
        <taxon>Roseivirgaceae</taxon>
        <taxon>Roseivirga</taxon>
    </lineage>
</organism>
<keyword evidence="4 7" id="KW-1133">Transmembrane helix</keyword>
<comment type="subcellular location">
    <subcellularLocation>
        <location evidence="1">Cell membrane</location>
        <topology evidence="1">Multi-pass membrane protein</topology>
    </subcellularLocation>
</comment>
<keyword evidence="11" id="KW-1185">Reference proteome</keyword>
<evidence type="ECO:0000256" key="5">
    <source>
        <dbReference type="ARBA" id="ARBA00023136"/>
    </source>
</evidence>
<protein>
    <submittedName>
        <fullName evidence="10">ABC transporter permease</fullName>
    </submittedName>
</protein>
<feature type="transmembrane region" description="Helical" evidence="7">
    <location>
        <begin position="386"/>
        <end position="413"/>
    </location>
</feature>
<proteinExistence type="inferred from homology"/>
<evidence type="ECO:0000259" key="9">
    <source>
        <dbReference type="Pfam" id="PF12704"/>
    </source>
</evidence>
<dbReference type="EMBL" id="BNAG01000004">
    <property type="protein sequence ID" value="GHE72913.1"/>
    <property type="molecule type" value="Genomic_DNA"/>
</dbReference>
<gene>
    <name evidence="10" type="ORF">GCM10011340_31720</name>
</gene>
<dbReference type="Proteomes" id="UP000658258">
    <property type="component" value="Unassembled WGS sequence"/>
</dbReference>
<feature type="transmembrane region" description="Helical" evidence="7">
    <location>
        <begin position="434"/>
        <end position="453"/>
    </location>
</feature>
<keyword evidence="5 7" id="KW-0472">Membrane</keyword>
<feature type="domain" description="ABC3 transporter permease C-terminal" evidence="8">
    <location>
        <begin position="685"/>
        <end position="797"/>
    </location>
</feature>
<comment type="caution">
    <text evidence="10">The sequence shown here is derived from an EMBL/GenBank/DDBJ whole genome shotgun (WGS) entry which is preliminary data.</text>
</comment>
<name>A0ABQ3ICG6_9BACT</name>
<dbReference type="Pfam" id="PF02687">
    <property type="entry name" value="FtsX"/>
    <property type="match status" value="2"/>
</dbReference>
<evidence type="ECO:0000256" key="2">
    <source>
        <dbReference type="ARBA" id="ARBA00022475"/>
    </source>
</evidence>
<keyword evidence="2" id="KW-1003">Cell membrane</keyword>
<feature type="transmembrane region" description="Helical" evidence="7">
    <location>
        <begin position="725"/>
        <end position="751"/>
    </location>
</feature>
<dbReference type="InterPro" id="IPR003838">
    <property type="entry name" value="ABC3_permease_C"/>
</dbReference>
<feature type="transmembrane region" description="Helical" evidence="7">
    <location>
        <begin position="21"/>
        <end position="41"/>
    </location>
</feature>
<feature type="transmembrane region" description="Helical" evidence="7">
    <location>
        <begin position="681"/>
        <end position="704"/>
    </location>
</feature>
<sequence length="804" mass="89713">MLKNYLKIAIRNLSKHKGYSFINIFGLAVGICCCLLIFLYVKDELTYDRFQSKANRIYRINSVIDWFGNKDTMGATNRVEAFEYTQRIPEIVDFTRFSSATIVVQKNEEWVQEYGSFYTDPGTFRIFDFRVLDGSLEEALSNINSVVINRTMAEKYFGSVKVAGRQLNIKLEGNVEKYVIDAVFEDLPHNSSLYGQAYFSWQKFERVRPLRNPTRAWSNIGYTSVVLLDKENVDIQLLEQKLKEVRLTLNPDEKEGEWARNIDSKLQAFTSIHLDKEISSSAGLRSSSNPTYSYILSGIGFLILLLACINFANLSVARSIPRAKEIGIRKVLGARKKQVAWQFLGEALYISIIAFVLGLILAELFLPTFSQLTNKSFSSGIIQDAYLVLACLGVVALSALLAGAYPAFVVARFQILKSLSGKVKLQGRQYLTKGLVLFQFAIAAILVIGTLAMNRQISFLLNTDLGYEDKNMAVMQLGGNRSQAGVIMSELLKNPNISMTSYSDGFGSATSLGYNNKEFFSAYTEVDTNFIHLMDLDLVAGRNLKPLRDVYLKGTDTLTNLIVTENFIEKAGIEGDAVGTFLTGGGGDNAKDQYRIVGVVKDFIYSSAKNGVSPVVMIAGNPDNGDFGSISMRYQPEYSTQLEATLNEIWRKVDPYTPLQFFFQEEINRNSYGEEKRWKSIITTASVIAIIISCLGLFGMAHLSAQQRQKEIGVRKVLGATVGQLVYMLNLSFTKLVLLASLVAIPVAYYFLDDWLSNFAFRINLGALLFLAPTLLTLSIALLTVTVQSFRTASANPVDSLRDE</sequence>
<evidence type="ECO:0000256" key="7">
    <source>
        <dbReference type="SAM" id="Phobius"/>
    </source>
</evidence>
<dbReference type="InterPro" id="IPR025857">
    <property type="entry name" value="MacB_PCD"/>
</dbReference>
<dbReference type="Pfam" id="PF12704">
    <property type="entry name" value="MacB_PCD"/>
    <property type="match status" value="1"/>
</dbReference>
<evidence type="ECO:0000256" key="3">
    <source>
        <dbReference type="ARBA" id="ARBA00022692"/>
    </source>
</evidence>
<feature type="transmembrane region" description="Helical" evidence="7">
    <location>
        <begin position="763"/>
        <end position="785"/>
    </location>
</feature>
<feature type="domain" description="ABC3 transporter permease C-terminal" evidence="8">
    <location>
        <begin position="299"/>
        <end position="414"/>
    </location>
</feature>
<evidence type="ECO:0000259" key="8">
    <source>
        <dbReference type="Pfam" id="PF02687"/>
    </source>
</evidence>
<evidence type="ECO:0000256" key="6">
    <source>
        <dbReference type="ARBA" id="ARBA00038076"/>
    </source>
</evidence>
<keyword evidence="3 7" id="KW-0812">Transmembrane</keyword>